<evidence type="ECO:0000313" key="3">
    <source>
        <dbReference type="EMBL" id="MBU3219099.1"/>
    </source>
</evidence>
<gene>
    <name evidence="3" type="ORF">KPL27_03155</name>
</gene>
<dbReference type="Gene3D" id="3.30.420.10">
    <property type="entry name" value="Ribonuclease H-like superfamily/Ribonuclease H"/>
    <property type="match status" value="1"/>
</dbReference>
<comment type="caution">
    <text evidence="3">The sequence shown here is derived from an EMBL/GenBank/DDBJ whole genome shotgun (WGS) entry which is preliminary data.</text>
</comment>
<dbReference type="SUPFAM" id="SSF53098">
    <property type="entry name" value="Ribonuclease H-like"/>
    <property type="match status" value="1"/>
</dbReference>
<dbReference type="Pfam" id="PF01527">
    <property type="entry name" value="HTH_Tnp_1"/>
    <property type="match status" value="1"/>
</dbReference>
<dbReference type="PROSITE" id="PS50994">
    <property type="entry name" value="INTEGRASE"/>
    <property type="match status" value="1"/>
</dbReference>
<dbReference type="EMBL" id="JAHLDG010000003">
    <property type="protein sequence ID" value="MBU3219099.1"/>
    <property type="molecule type" value="Genomic_DNA"/>
</dbReference>
<keyword evidence="1" id="KW-0175">Coiled coil</keyword>
<dbReference type="Pfam" id="PF00665">
    <property type="entry name" value="rve"/>
    <property type="match status" value="1"/>
</dbReference>
<reference evidence="3 4" key="1">
    <citation type="submission" date="2021-06" db="EMBL/GenBank/DDBJ databases">
        <title>Clostridia strains as spoilage organisms.</title>
        <authorList>
            <person name="Wambui J."/>
            <person name="Stephan R."/>
            <person name="Stevens M.J.A."/>
        </authorList>
    </citation>
    <scope>NUCLEOTIDE SEQUENCE [LARGE SCALE GENOMIC DNA]</scope>
    <source>
        <strain evidence="3 4">CM013</strain>
    </source>
</reference>
<dbReference type="PANTHER" id="PTHR46889">
    <property type="entry name" value="TRANSPOSASE INSF FOR INSERTION SEQUENCE IS3B-RELATED"/>
    <property type="match status" value="1"/>
</dbReference>
<feature type="domain" description="Integrase catalytic" evidence="2">
    <location>
        <begin position="302"/>
        <end position="468"/>
    </location>
</feature>
<dbReference type="InterPro" id="IPR002514">
    <property type="entry name" value="Transposase_8"/>
</dbReference>
<dbReference type="NCBIfam" id="NF033516">
    <property type="entry name" value="transpos_IS3"/>
    <property type="match status" value="1"/>
</dbReference>
<dbReference type="InterPro" id="IPR048020">
    <property type="entry name" value="Transpos_IS3"/>
</dbReference>
<keyword evidence="4" id="KW-1185">Reference proteome</keyword>
<dbReference type="InterPro" id="IPR036397">
    <property type="entry name" value="RNaseH_sf"/>
</dbReference>
<accession>A0ABS6C0V3</accession>
<dbReference type="InterPro" id="IPR009057">
    <property type="entry name" value="Homeodomain-like_sf"/>
</dbReference>
<dbReference type="InterPro" id="IPR012337">
    <property type="entry name" value="RNaseH-like_sf"/>
</dbReference>
<dbReference type="Proteomes" id="UP000740830">
    <property type="component" value="Unassembled WGS sequence"/>
</dbReference>
<dbReference type="RefSeq" id="WP_104410574.1">
    <property type="nucleotide sequence ID" value="NZ_JAHLDG010000003.1"/>
</dbReference>
<evidence type="ECO:0000313" key="4">
    <source>
        <dbReference type="Proteomes" id="UP000740830"/>
    </source>
</evidence>
<dbReference type="SUPFAM" id="SSF46689">
    <property type="entry name" value="Homeodomain-like"/>
    <property type="match status" value="1"/>
</dbReference>
<evidence type="ECO:0000259" key="2">
    <source>
        <dbReference type="PROSITE" id="PS50994"/>
    </source>
</evidence>
<evidence type="ECO:0000256" key="1">
    <source>
        <dbReference type="SAM" id="Coils"/>
    </source>
</evidence>
<proteinExistence type="predicted"/>
<dbReference type="InterPro" id="IPR050900">
    <property type="entry name" value="Transposase_IS3/IS150/IS904"/>
</dbReference>
<dbReference type="PANTHER" id="PTHR46889:SF5">
    <property type="entry name" value="INTEGRASE PROTEIN"/>
    <property type="match status" value="1"/>
</dbReference>
<sequence length="520" mass="59943">MTRDNKNNKRYTKEEKESLVRRMLPPENISTSLLSIETGISKSTLATWKSKATGGAASKSKRSMGTRDKFMIVMETYTLSEIDLSKYCREHGLYVEEVKQWRSSCIGANDVVRNSNNNLSEELKEEKRKSKELAREIRLKDKALAETTALLVLRKKLSTLFRGNRGRLIIIEHRMTIVELIKEANENGARLIPSCEVCGISKRTFERWRKGGTVNEDKRKSCIRPEPKNKLSKSEYQSVLNTVNRPEFADLPPSQIVPALADRGIYIASESTFYRILRAENMQHHRRNTKAPERVKMPTTHIADGPNQVWTWDITWLNTYTRGIYYKLYTIIDIYSRKIVGWEVWTEETGELASELVERTLLLEKAKGKPLVLHSDNGAPMKSYTLKSKLEGLGVLSSYSRPRVSNDNPYSEAHFKTMKYRPGYPQDGFKSIDDAREWVSAFVYWYNNEHYHSGIKFMTPSSRHSGQTMKIIANRKKVYESARKLNPLRFNKGIRNWEPAETVALNPTDEIKQTLKTEAI</sequence>
<organism evidence="3 4">
    <name type="scientific">Clostridium algidicarnis</name>
    <dbReference type="NCBI Taxonomy" id="37659"/>
    <lineage>
        <taxon>Bacteria</taxon>
        <taxon>Bacillati</taxon>
        <taxon>Bacillota</taxon>
        <taxon>Clostridia</taxon>
        <taxon>Eubacteriales</taxon>
        <taxon>Clostridiaceae</taxon>
        <taxon>Clostridium</taxon>
    </lineage>
</organism>
<name>A0ABS6C0V3_9CLOT</name>
<feature type="coiled-coil region" evidence="1">
    <location>
        <begin position="109"/>
        <end position="143"/>
    </location>
</feature>
<dbReference type="InterPro" id="IPR001584">
    <property type="entry name" value="Integrase_cat-core"/>
</dbReference>
<protein>
    <submittedName>
        <fullName evidence="3">IS3 family transposase</fullName>
    </submittedName>
</protein>